<dbReference type="InterPro" id="IPR015422">
    <property type="entry name" value="PyrdxlP-dep_Trfase_small"/>
</dbReference>
<dbReference type="GO" id="GO:0030170">
    <property type="term" value="F:pyridoxal phosphate binding"/>
    <property type="evidence" value="ECO:0007669"/>
    <property type="project" value="InterPro"/>
</dbReference>
<evidence type="ECO:0000313" key="6">
    <source>
        <dbReference type="Proteomes" id="UP000568380"/>
    </source>
</evidence>
<dbReference type="GO" id="GO:0009102">
    <property type="term" value="P:biotin biosynthetic process"/>
    <property type="evidence" value="ECO:0007669"/>
    <property type="project" value="TreeGrafter"/>
</dbReference>
<dbReference type="Gene3D" id="3.90.1150.10">
    <property type="entry name" value="Aspartate Aminotransferase, domain 1"/>
    <property type="match status" value="1"/>
</dbReference>
<evidence type="ECO:0000256" key="1">
    <source>
        <dbReference type="ARBA" id="ARBA00022576"/>
    </source>
</evidence>
<evidence type="ECO:0000256" key="2">
    <source>
        <dbReference type="ARBA" id="ARBA00022679"/>
    </source>
</evidence>
<gene>
    <name evidence="5" type="ORF">HNR40_004248</name>
</gene>
<dbReference type="InterPro" id="IPR049704">
    <property type="entry name" value="Aminotrans_3_PPA_site"/>
</dbReference>
<dbReference type="InterPro" id="IPR015421">
    <property type="entry name" value="PyrdxlP-dep_Trfase_major"/>
</dbReference>
<dbReference type="PANTHER" id="PTHR42684">
    <property type="entry name" value="ADENOSYLMETHIONINE-8-AMINO-7-OXONONANOATE AMINOTRANSFERASE"/>
    <property type="match status" value="1"/>
</dbReference>
<proteinExistence type="inferred from homology"/>
<dbReference type="GO" id="GO:0004015">
    <property type="term" value="F:adenosylmethionine-8-amino-7-oxononanoate transaminase activity"/>
    <property type="evidence" value="ECO:0007669"/>
    <property type="project" value="TreeGrafter"/>
</dbReference>
<evidence type="ECO:0000256" key="3">
    <source>
        <dbReference type="ARBA" id="ARBA00022898"/>
    </source>
</evidence>
<dbReference type="PIRSF" id="PIRSF000521">
    <property type="entry name" value="Transaminase_4ab_Lys_Orn"/>
    <property type="match status" value="1"/>
</dbReference>
<dbReference type="PROSITE" id="PS00600">
    <property type="entry name" value="AA_TRANSFER_CLASS_3"/>
    <property type="match status" value="1"/>
</dbReference>
<dbReference type="SUPFAM" id="SSF53383">
    <property type="entry name" value="PLP-dependent transferases"/>
    <property type="match status" value="1"/>
</dbReference>
<sequence length="438" mass="47670">MDLDSSIMRAAGMRERDRRHVWHTWTPLREDRAQAMFSHGEGYRVWDVDGKEYIDATSCALSAVCGYRHPELDAAVERQLRRLHHFDLSTGSHEPAGLLAERISSYLPDGLSRTLFVNSGSEGFEAAMMIAAAHHAHLGRPRSRVVSFARGYHGSTLLCRSLSALPRVGHLFEPPLPVTHVELPAAPARLRRPDALQPLMRAFERAFGDDPGDLPMAVAVEPFLNVGGGIMLPPGFLPALRRLCDRTGTLLVLDEIFTGYGRTGRMFAHQHEPAAEPDILVTSKGLSGGYVPIGAVTVKEHLHQGFRHDPVLGGLRYGHTNSGHALACAAALATLDLLDKHDLPHQAEVLGARLLERLAPLASTGRVADVRGLGLITVVELATPEAATRLVAQARRRGLLLRRQGPEGLAVMAAPPLTIDQQGIDTLADRLWLALADQ</sequence>
<keyword evidence="6" id="KW-1185">Reference proteome</keyword>
<dbReference type="CDD" id="cd00610">
    <property type="entry name" value="OAT_like"/>
    <property type="match status" value="1"/>
</dbReference>
<evidence type="ECO:0000313" key="5">
    <source>
        <dbReference type="EMBL" id="MBB5078762.1"/>
    </source>
</evidence>
<comment type="caution">
    <text evidence="5">The sequence shown here is derived from an EMBL/GenBank/DDBJ whole genome shotgun (WGS) entry which is preliminary data.</text>
</comment>
<dbReference type="InterPro" id="IPR005814">
    <property type="entry name" value="Aminotrans_3"/>
</dbReference>
<keyword evidence="3 4" id="KW-0663">Pyridoxal phosphate</keyword>
<dbReference type="RefSeq" id="WP_184963765.1">
    <property type="nucleotide sequence ID" value="NZ_JACHIN010000005.1"/>
</dbReference>
<protein>
    <submittedName>
        <fullName evidence="5">Adenosylmethionine-8-amino-7-oxononanoate aminotransferase</fullName>
    </submittedName>
</protein>
<dbReference type="EMBL" id="JACHIN010000005">
    <property type="protein sequence ID" value="MBB5078762.1"/>
    <property type="molecule type" value="Genomic_DNA"/>
</dbReference>
<accession>A0A7W8EHM8</accession>
<keyword evidence="1 5" id="KW-0032">Aminotransferase</keyword>
<organism evidence="5 6">
    <name type="scientific">Nonomuraea endophytica</name>
    <dbReference type="NCBI Taxonomy" id="714136"/>
    <lineage>
        <taxon>Bacteria</taxon>
        <taxon>Bacillati</taxon>
        <taxon>Actinomycetota</taxon>
        <taxon>Actinomycetes</taxon>
        <taxon>Streptosporangiales</taxon>
        <taxon>Streptosporangiaceae</taxon>
        <taxon>Nonomuraea</taxon>
    </lineage>
</organism>
<dbReference type="InterPro" id="IPR015424">
    <property type="entry name" value="PyrdxlP-dep_Trfase"/>
</dbReference>
<dbReference type="Proteomes" id="UP000568380">
    <property type="component" value="Unassembled WGS sequence"/>
</dbReference>
<dbReference type="Gene3D" id="3.40.640.10">
    <property type="entry name" value="Type I PLP-dependent aspartate aminotransferase-like (Major domain)"/>
    <property type="match status" value="1"/>
</dbReference>
<dbReference type="Pfam" id="PF00202">
    <property type="entry name" value="Aminotran_3"/>
    <property type="match status" value="1"/>
</dbReference>
<name>A0A7W8EHM8_9ACTN</name>
<evidence type="ECO:0000256" key="4">
    <source>
        <dbReference type="RuleBase" id="RU003560"/>
    </source>
</evidence>
<reference evidence="5 6" key="1">
    <citation type="submission" date="2020-08" db="EMBL/GenBank/DDBJ databases">
        <title>Genomic Encyclopedia of Type Strains, Phase IV (KMG-IV): sequencing the most valuable type-strain genomes for metagenomic binning, comparative biology and taxonomic classification.</title>
        <authorList>
            <person name="Goeker M."/>
        </authorList>
    </citation>
    <scope>NUCLEOTIDE SEQUENCE [LARGE SCALE GENOMIC DNA]</scope>
    <source>
        <strain evidence="5 6">DSM 45385</strain>
    </source>
</reference>
<dbReference type="AlphaFoldDB" id="A0A7W8EHM8"/>
<keyword evidence="2 5" id="KW-0808">Transferase</keyword>
<comment type="similarity">
    <text evidence="4">Belongs to the class-III pyridoxal-phosphate-dependent aminotransferase family.</text>
</comment>
<dbReference type="PANTHER" id="PTHR42684:SF3">
    <property type="entry name" value="ADENOSYLMETHIONINE-8-AMINO-7-OXONONANOATE AMINOTRANSFERASE"/>
    <property type="match status" value="1"/>
</dbReference>